<comment type="caution">
    <text evidence="4">The sequence shown here is derived from an EMBL/GenBank/DDBJ whole genome shotgun (WGS) entry which is preliminary data.</text>
</comment>
<dbReference type="PRINTS" id="PR01415">
    <property type="entry name" value="ANKYRIN"/>
</dbReference>
<dbReference type="Gene3D" id="1.25.40.20">
    <property type="entry name" value="Ankyrin repeat-containing domain"/>
    <property type="match status" value="2"/>
</dbReference>
<dbReference type="Pfam" id="PF12796">
    <property type="entry name" value="Ank_2"/>
    <property type="match status" value="3"/>
</dbReference>
<sequence>MGDTAFISSRCQLKSLNEQHGDCAIMITDEFETMYFERILKDIHMGYNWEVFANNQMKYEKYRHLLIHCLEISDTTKQEITLLCQNGAEVNDHDEDNRNSLHSAAEDGNTELILMLMEHNADVNFQMNNGMTSIFLACGGNHLEAVNCYGVINLTLRNVTKRMDTIHIASNANYTDIVKYICDHSAAVVNLSNNKGQSPLHLACKKGHKDTLVPMVIKNIAEILIKEGAAVNKVNVTGIPALLLAYSNKQIEIAKLLLDNGAEVNSRDEYGQTPLYKAAVDDNTDFIKFLFEHNADIMNLNTNSGITPVMQLVQLDNLERNEDVD</sequence>
<dbReference type="PROSITE" id="PS50088">
    <property type="entry name" value="ANK_REPEAT"/>
    <property type="match status" value="4"/>
</dbReference>
<dbReference type="Proteomes" id="UP000683360">
    <property type="component" value="Unassembled WGS sequence"/>
</dbReference>
<evidence type="ECO:0000256" key="3">
    <source>
        <dbReference type="PROSITE-ProRule" id="PRU00023"/>
    </source>
</evidence>
<keyword evidence="2 3" id="KW-0040">ANK repeat</keyword>
<dbReference type="InterPro" id="IPR002110">
    <property type="entry name" value="Ankyrin_rpt"/>
</dbReference>
<dbReference type="SMART" id="SM00248">
    <property type="entry name" value="ANK"/>
    <property type="match status" value="5"/>
</dbReference>
<feature type="repeat" description="ANK" evidence="3">
    <location>
        <begin position="96"/>
        <end position="128"/>
    </location>
</feature>
<evidence type="ECO:0000256" key="1">
    <source>
        <dbReference type="ARBA" id="ARBA00022737"/>
    </source>
</evidence>
<dbReference type="OrthoDB" id="70519at2759"/>
<feature type="repeat" description="ANK" evidence="3">
    <location>
        <begin position="237"/>
        <end position="269"/>
    </location>
</feature>
<dbReference type="PROSITE" id="PS50297">
    <property type="entry name" value="ANK_REP_REGION"/>
    <property type="match status" value="4"/>
</dbReference>
<evidence type="ECO:0000313" key="5">
    <source>
        <dbReference type="Proteomes" id="UP000683360"/>
    </source>
</evidence>
<evidence type="ECO:0000256" key="2">
    <source>
        <dbReference type="ARBA" id="ARBA00023043"/>
    </source>
</evidence>
<dbReference type="InterPro" id="IPR036770">
    <property type="entry name" value="Ankyrin_rpt-contain_sf"/>
</dbReference>
<proteinExistence type="predicted"/>
<evidence type="ECO:0000313" key="4">
    <source>
        <dbReference type="EMBL" id="CAG2198942.1"/>
    </source>
</evidence>
<dbReference type="AlphaFoldDB" id="A0A8S3QVA1"/>
<dbReference type="PANTHER" id="PTHR24198:SF165">
    <property type="entry name" value="ANKYRIN REPEAT-CONTAINING PROTEIN-RELATED"/>
    <property type="match status" value="1"/>
</dbReference>
<dbReference type="PANTHER" id="PTHR24198">
    <property type="entry name" value="ANKYRIN REPEAT AND PROTEIN KINASE DOMAIN-CONTAINING PROTEIN"/>
    <property type="match status" value="1"/>
</dbReference>
<dbReference type="SUPFAM" id="SSF48403">
    <property type="entry name" value="Ankyrin repeat"/>
    <property type="match status" value="1"/>
</dbReference>
<name>A0A8S3QVA1_MYTED</name>
<gene>
    <name evidence="4" type="ORF">MEDL_13671</name>
</gene>
<feature type="repeat" description="ANK" evidence="3">
    <location>
        <begin position="195"/>
        <end position="236"/>
    </location>
</feature>
<feature type="repeat" description="ANK" evidence="3">
    <location>
        <begin position="270"/>
        <end position="302"/>
    </location>
</feature>
<accession>A0A8S3QVA1</accession>
<protein>
    <submittedName>
        <fullName evidence="4">ANK</fullName>
    </submittedName>
</protein>
<dbReference type="EMBL" id="CAJPWZ010000704">
    <property type="protein sequence ID" value="CAG2198942.1"/>
    <property type="molecule type" value="Genomic_DNA"/>
</dbReference>
<keyword evidence="1" id="KW-0677">Repeat</keyword>
<keyword evidence="5" id="KW-1185">Reference proteome</keyword>
<reference evidence="4" key="1">
    <citation type="submission" date="2021-03" db="EMBL/GenBank/DDBJ databases">
        <authorList>
            <person name="Bekaert M."/>
        </authorList>
    </citation>
    <scope>NUCLEOTIDE SEQUENCE</scope>
</reference>
<organism evidence="4 5">
    <name type="scientific">Mytilus edulis</name>
    <name type="common">Blue mussel</name>
    <dbReference type="NCBI Taxonomy" id="6550"/>
    <lineage>
        <taxon>Eukaryota</taxon>
        <taxon>Metazoa</taxon>
        <taxon>Spiralia</taxon>
        <taxon>Lophotrochozoa</taxon>
        <taxon>Mollusca</taxon>
        <taxon>Bivalvia</taxon>
        <taxon>Autobranchia</taxon>
        <taxon>Pteriomorphia</taxon>
        <taxon>Mytilida</taxon>
        <taxon>Mytiloidea</taxon>
        <taxon>Mytilidae</taxon>
        <taxon>Mytilinae</taxon>
        <taxon>Mytilus</taxon>
    </lineage>
</organism>